<gene>
    <name evidence="2" type="ORF">GPECTOR_57g485</name>
</gene>
<name>A0A150G6N6_GONPE</name>
<evidence type="ECO:0000313" key="3">
    <source>
        <dbReference type="Proteomes" id="UP000075714"/>
    </source>
</evidence>
<keyword evidence="3" id="KW-1185">Reference proteome</keyword>
<protein>
    <submittedName>
        <fullName evidence="2">Uncharacterized protein</fullName>
    </submittedName>
</protein>
<evidence type="ECO:0000313" key="2">
    <source>
        <dbReference type="EMBL" id="KXZ45195.1"/>
    </source>
</evidence>
<reference evidence="3" key="1">
    <citation type="journal article" date="2016" name="Nat. Commun.">
        <title>The Gonium pectorale genome demonstrates co-option of cell cycle regulation during the evolution of multicellularity.</title>
        <authorList>
            <person name="Hanschen E.R."/>
            <person name="Marriage T.N."/>
            <person name="Ferris P.J."/>
            <person name="Hamaji T."/>
            <person name="Toyoda A."/>
            <person name="Fujiyama A."/>
            <person name="Neme R."/>
            <person name="Noguchi H."/>
            <person name="Minakuchi Y."/>
            <person name="Suzuki M."/>
            <person name="Kawai-Toyooka H."/>
            <person name="Smith D.R."/>
            <person name="Sparks H."/>
            <person name="Anderson J."/>
            <person name="Bakaric R."/>
            <person name="Luria V."/>
            <person name="Karger A."/>
            <person name="Kirschner M.W."/>
            <person name="Durand P.M."/>
            <person name="Michod R.E."/>
            <person name="Nozaki H."/>
            <person name="Olson B.J."/>
        </authorList>
    </citation>
    <scope>NUCLEOTIDE SEQUENCE [LARGE SCALE GENOMIC DNA]</scope>
    <source>
        <strain evidence="3">NIES-2863</strain>
    </source>
</reference>
<feature type="compositionally biased region" description="Gly residues" evidence="1">
    <location>
        <begin position="448"/>
        <end position="457"/>
    </location>
</feature>
<accession>A0A150G6N6</accession>
<feature type="region of interest" description="Disordered" evidence="1">
    <location>
        <begin position="90"/>
        <end position="122"/>
    </location>
</feature>
<evidence type="ECO:0000256" key="1">
    <source>
        <dbReference type="SAM" id="MobiDB-lite"/>
    </source>
</evidence>
<feature type="region of interest" description="Disordered" evidence="1">
    <location>
        <begin position="513"/>
        <end position="539"/>
    </location>
</feature>
<sequence>MAGREPIGSCGLQPLSGEPVICIWRRGGGGVEAAEAGERRPWRRDEELRVWTAAREAEGCKALLRRTQRWCLGAALMRSCSVRRDRLAAAAAPGPSQQQPPAGPGSCRNLSSNNIDSTDAADAASEAAVGRLHILVMEIHQADWRQAEFGSPQPQPPVRGRTLARSLSPSGRGAGAAAGGGDVGRAVAQGRHAAGGPAPTGAAQQWISDYCCYGAWEWPDGGTLVPCGGGRGATGLQEEEKGEDAGVGVGVSVGRLARAGSSGRPQPLPQVPAPVQDWSAPPAPRLRCGPGPGYSPTSVPCCPPTPPQQALAAAAPTSPSASIASSWTPRDPALPGPLSLQRSPGDRSSAPAALSPNAAGTAAEGGARSAQAIGWSNVGGWPSELGSPRCALTCSAALSPPPSPPLRVGGAGPTARHYGRQASRSTSPAWVPPLGLRLASPPPSPRDGGAGGGGGSSSAGRLPIMSIAMLLVRRGPPPGSGSRPGVAVVSVSVAEAEPEPSGAAALVVRTGSVVGAPPGDGGDGRDAAGAPGCGGSLGA</sequence>
<feature type="region of interest" description="Disordered" evidence="1">
    <location>
        <begin position="397"/>
        <end position="460"/>
    </location>
</feature>
<dbReference type="Proteomes" id="UP000075714">
    <property type="component" value="Unassembled WGS sequence"/>
</dbReference>
<feature type="compositionally biased region" description="Gly residues" evidence="1">
    <location>
        <begin position="172"/>
        <end position="182"/>
    </location>
</feature>
<comment type="caution">
    <text evidence="2">The sequence shown here is derived from an EMBL/GenBank/DDBJ whole genome shotgun (WGS) entry which is preliminary data.</text>
</comment>
<proteinExistence type="predicted"/>
<dbReference type="EMBL" id="LSYV01000058">
    <property type="protein sequence ID" value="KXZ45195.1"/>
    <property type="molecule type" value="Genomic_DNA"/>
</dbReference>
<feature type="region of interest" description="Disordered" evidence="1">
    <location>
        <begin position="257"/>
        <end position="365"/>
    </location>
</feature>
<dbReference type="AlphaFoldDB" id="A0A150G6N6"/>
<feature type="compositionally biased region" description="Low complexity" evidence="1">
    <location>
        <begin position="308"/>
        <end position="329"/>
    </location>
</feature>
<organism evidence="2 3">
    <name type="scientific">Gonium pectorale</name>
    <name type="common">Green alga</name>
    <dbReference type="NCBI Taxonomy" id="33097"/>
    <lineage>
        <taxon>Eukaryota</taxon>
        <taxon>Viridiplantae</taxon>
        <taxon>Chlorophyta</taxon>
        <taxon>core chlorophytes</taxon>
        <taxon>Chlorophyceae</taxon>
        <taxon>CS clade</taxon>
        <taxon>Chlamydomonadales</taxon>
        <taxon>Volvocaceae</taxon>
        <taxon>Gonium</taxon>
    </lineage>
</organism>
<feature type="compositionally biased region" description="Low complexity" evidence="1">
    <location>
        <begin position="348"/>
        <end position="362"/>
    </location>
</feature>
<feature type="region of interest" description="Disordered" evidence="1">
    <location>
        <begin position="148"/>
        <end position="182"/>
    </location>
</feature>